<reference evidence="2 3" key="1">
    <citation type="submission" date="2018-07" db="EMBL/GenBank/DDBJ databases">
        <title>Genomic Encyclopedia of Type Strains, Phase IV (KMG-IV): sequencing the most valuable type-strain genomes for metagenomic binning, comparative biology and taxonomic classification.</title>
        <authorList>
            <person name="Goeker M."/>
        </authorList>
    </citation>
    <scope>NUCLEOTIDE SEQUENCE [LARGE SCALE GENOMIC DNA]</scope>
    <source>
        <strain evidence="2 3">DSM 4134</strain>
    </source>
</reference>
<accession>A0A3D9LGK2</accession>
<name>A0A3D9LGK2_MARFU</name>
<dbReference type="Proteomes" id="UP000256779">
    <property type="component" value="Unassembled WGS sequence"/>
</dbReference>
<dbReference type="RefSeq" id="WP_115866280.1">
    <property type="nucleotide sequence ID" value="NZ_QREG01000001.1"/>
</dbReference>
<keyword evidence="3" id="KW-1185">Reference proteome</keyword>
<protein>
    <submittedName>
        <fullName evidence="2">Uncharacterized protein</fullName>
    </submittedName>
</protein>
<organism evidence="2 3">
    <name type="scientific">Marinoscillum furvescens DSM 4134</name>
    <dbReference type="NCBI Taxonomy" id="1122208"/>
    <lineage>
        <taxon>Bacteria</taxon>
        <taxon>Pseudomonadati</taxon>
        <taxon>Bacteroidota</taxon>
        <taxon>Cytophagia</taxon>
        <taxon>Cytophagales</taxon>
        <taxon>Reichenbachiellaceae</taxon>
        <taxon>Marinoscillum</taxon>
    </lineage>
</organism>
<evidence type="ECO:0000313" key="2">
    <source>
        <dbReference type="EMBL" id="REE05778.1"/>
    </source>
</evidence>
<comment type="caution">
    <text evidence="2">The sequence shown here is derived from an EMBL/GenBank/DDBJ whole genome shotgun (WGS) entry which is preliminary data.</text>
</comment>
<feature type="compositionally biased region" description="Basic and acidic residues" evidence="1">
    <location>
        <begin position="55"/>
        <end position="66"/>
    </location>
</feature>
<dbReference type="EMBL" id="QREG01000001">
    <property type="protein sequence ID" value="REE05778.1"/>
    <property type="molecule type" value="Genomic_DNA"/>
</dbReference>
<proteinExistence type="predicted"/>
<gene>
    <name evidence="2" type="ORF">C7460_101297</name>
</gene>
<feature type="region of interest" description="Disordered" evidence="1">
    <location>
        <begin position="47"/>
        <end position="66"/>
    </location>
</feature>
<dbReference type="OrthoDB" id="1150961at2"/>
<sequence>MVTVHINEKSKQAKALIEMLKTFSFVEIEEKPRYNEETEQAIKEAKAGKNLIQTKSHEDLMEKLRS</sequence>
<evidence type="ECO:0000313" key="3">
    <source>
        <dbReference type="Proteomes" id="UP000256779"/>
    </source>
</evidence>
<evidence type="ECO:0000256" key="1">
    <source>
        <dbReference type="SAM" id="MobiDB-lite"/>
    </source>
</evidence>
<dbReference type="AlphaFoldDB" id="A0A3D9LGK2"/>